<dbReference type="EMBL" id="JBFOLJ010000004">
    <property type="protein sequence ID" value="KAL2545219.1"/>
    <property type="molecule type" value="Genomic_DNA"/>
</dbReference>
<dbReference type="InterPro" id="IPR036875">
    <property type="entry name" value="Znf_CCHC_sf"/>
</dbReference>
<dbReference type="InterPro" id="IPR001878">
    <property type="entry name" value="Znf_CCHC"/>
</dbReference>
<sequence length="126" mass="14263">MEMGLVVYKWAENGLICGAKWDVSAGLLGQLWGDHPENPKRKNSKVYCYYCKKIGHLARDYRDRIKDEKAKNDQISVIVENKDPHFVAMVEEANSVGVKEGWCLDTRATIHGKEVKMGNNVRAKVA</sequence>
<organism evidence="2 3">
    <name type="scientific">Forsythia ovata</name>
    <dbReference type="NCBI Taxonomy" id="205694"/>
    <lineage>
        <taxon>Eukaryota</taxon>
        <taxon>Viridiplantae</taxon>
        <taxon>Streptophyta</taxon>
        <taxon>Embryophyta</taxon>
        <taxon>Tracheophyta</taxon>
        <taxon>Spermatophyta</taxon>
        <taxon>Magnoliopsida</taxon>
        <taxon>eudicotyledons</taxon>
        <taxon>Gunneridae</taxon>
        <taxon>Pentapetalae</taxon>
        <taxon>asterids</taxon>
        <taxon>lamiids</taxon>
        <taxon>Lamiales</taxon>
        <taxon>Oleaceae</taxon>
        <taxon>Forsythieae</taxon>
        <taxon>Forsythia</taxon>
    </lineage>
</organism>
<proteinExistence type="predicted"/>
<evidence type="ECO:0000313" key="3">
    <source>
        <dbReference type="Proteomes" id="UP001604277"/>
    </source>
</evidence>
<dbReference type="Pfam" id="PF00098">
    <property type="entry name" value="zf-CCHC"/>
    <property type="match status" value="1"/>
</dbReference>
<dbReference type="Proteomes" id="UP001604277">
    <property type="component" value="Unassembled WGS sequence"/>
</dbReference>
<reference evidence="3" key="1">
    <citation type="submission" date="2024-07" db="EMBL/GenBank/DDBJ databases">
        <title>Two chromosome-level genome assemblies of Korean endemic species Abeliophyllum distichum and Forsythia ovata (Oleaceae).</title>
        <authorList>
            <person name="Jang H."/>
        </authorList>
    </citation>
    <scope>NUCLEOTIDE SEQUENCE [LARGE SCALE GENOMIC DNA]</scope>
</reference>
<accession>A0ABD1W6D6</accession>
<gene>
    <name evidence="2" type="ORF">Fot_14452</name>
</gene>
<comment type="caution">
    <text evidence="2">The sequence shown here is derived from an EMBL/GenBank/DDBJ whole genome shotgun (WGS) entry which is preliminary data.</text>
</comment>
<evidence type="ECO:0000313" key="2">
    <source>
        <dbReference type="EMBL" id="KAL2545219.1"/>
    </source>
</evidence>
<evidence type="ECO:0000259" key="1">
    <source>
        <dbReference type="Pfam" id="PF00098"/>
    </source>
</evidence>
<feature type="domain" description="CCHC-type" evidence="1">
    <location>
        <begin position="47"/>
        <end position="60"/>
    </location>
</feature>
<dbReference type="AlphaFoldDB" id="A0ABD1W6D6"/>
<dbReference type="Gene3D" id="4.10.60.10">
    <property type="entry name" value="Zinc finger, CCHC-type"/>
    <property type="match status" value="1"/>
</dbReference>
<keyword evidence="3" id="KW-1185">Reference proteome</keyword>
<dbReference type="SUPFAM" id="SSF57756">
    <property type="entry name" value="Retrovirus zinc finger-like domains"/>
    <property type="match status" value="1"/>
</dbReference>
<protein>
    <submittedName>
        <fullName evidence="2">Zinc finger protein</fullName>
    </submittedName>
</protein>
<name>A0ABD1W6D6_9LAMI</name>